<dbReference type="AlphaFoldDB" id="M5S702"/>
<proteinExistence type="predicted"/>
<comment type="caution">
    <text evidence="1">The sequence shown here is derived from an EMBL/GenBank/DDBJ whole genome shotgun (WGS) entry which is preliminary data.</text>
</comment>
<dbReference type="Proteomes" id="UP000011991">
    <property type="component" value="Unassembled WGS sequence"/>
</dbReference>
<name>M5S702_9BACT</name>
<dbReference type="PATRIC" id="fig|1265738.3.peg.1111"/>
<gene>
    <name evidence="1" type="ORF">RMSM_01112</name>
</gene>
<evidence type="ECO:0000313" key="1">
    <source>
        <dbReference type="EMBL" id="EMI21964.1"/>
    </source>
</evidence>
<accession>M5S702</accession>
<keyword evidence="2" id="KW-1185">Reference proteome</keyword>
<reference evidence="1 2" key="1">
    <citation type="journal article" date="2013" name="Mar. Genomics">
        <title>Expression of sulfatases in Rhodopirellula baltica and the diversity of sulfatases in the genus Rhodopirellula.</title>
        <authorList>
            <person name="Wegner C.E."/>
            <person name="Richter-Heitmann T."/>
            <person name="Klindworth A."/>
            <person name="Klockow C."/>
            <person name="Richter M."/>
            <person name="Achstetter T."/>
            <person name="Glockner F.O."/>
            <person name="Harder J."/>
        </authorList>
    </citation>
    <scope>NUCLEOTIDE SEQUENCE [LARGE SCALE GENOMIC DNA]</scope>
    <source>
        <strain evidence="1 2">SM1</strain>
    </source>
</reference>
<dbReference type="EMBL" id="ANOG01000168">
    <property type="protein sequence ID" value="EMI21964.1"/>
    <property type="molecule type" value="Genomic_DNA"/>
</dbReference>
<organism evidence="1 2">
    <name type="scientific">Rhodopirellula maiorica SM1</name>
    <dbReference type="NCBI Taxonomy" id="1265738"/>
    <lineage>
        <taxon>Bacteria</taxon>
        <taxon>Pseudomonadati</taxon>
        <taxon>Planctomycetota</taxon>
        <taxon>Planctomycetia</taxon>
        <taxon>Pirellulales</taxon>
        <taxon>Pirellulaceae</taxon>
        <taxon>Novipirellula</taxon>
    </lineage>
</organism>
<sequence length="58" mass="6735">MRIAFRLSQQVASGKARNIHKDSFLALRSSRRLRTDLAQFPYETKAKRKKKQFSAAQP</sequence>
<evidence type="ECO:0000313" key="2">
    <source>
        <dbReference type="Proteomes" id="UP000011991"/>
    </source>
</evidence>
<protein>
    <submittedName>
        <fullName evidence="1">Uncharacterized protein</fullName>
    </submittedName>
</protein>